<organism evidence="2 3">
    <name type="scientific">Effrenium voratum</name>
    <dbReference type="NCBI Taxonomy" id="2562239"/>
    <lineage>
        <taxon>Eukaryota</taxon>
        <taxon>Sar</taxon>
        <taxon>Alveolata</taxon>
        <taxon>Dinophyceae</taxon>
        <taxon>Suessiales</taxon>
        <taxon>Symbiodiniaceae</taxon>
        <taxon>Effrenium</taxon>
    </lineage>
</organism>
<reference evidence="2" key="1">
    <citation type="submission" date="2023-08" db="EMBL/GenBank/DDBJ databases">
        <authorList>
            <person name="Chen Y."/>
            <person name="Shah S."/>
            <person name="Dougan E. K."/>
            <person name="Thang M."/>
            <person name="Chan C."/>
        </authorList>
    </citation>
    <scope>NUCLEOTIDE SEQUENCE</scope>
</reference>
<dbReference type="EMBL" id="CAUJNA010000779">
    <property type="protein sequence ID" value="CAJ1381114.1"/>
    <property type="molecule type" value="Genomic_DNA"/>
</dbReference>
<evidence type="ECO:0000313" key="3">
    <source>
        <dbReference type="Proteomes" id="UP001178507"/>
    </source>
</evidence>
<protein>
    <submittedName>
        <fullName evidence="2">Uncharacterized protein</fullName>
    </submittedName>
</protein>
<evidence type="ECO:0000313" key="2">
    <source>
        <dbReference type="EMBL" id="CAJ1381114.1"/>
    </source>
</evidence>
<dbReference type="Pfam" id="PF00023">
    <property type="entry name" value="Ank"/>
    <property type="match status" value="1"/>
</dbReference>
<dbReference type="SMART" id="SM00248">
    <property type="entry name" value="ANK"/>
    <property type="match status" value="4"/>
</dbReference>
<dbReference type="Proteomes" id="UP001178507">
    <property type="component" value="Unassembled WGS sequence"/>
</dbReference>
<evidence type="ECO:0000256" key="1">
    <source>
        <dbReference type="PROSITE-ProRule" id="PRU00023"/>
    </source>
</evidence>
<dbReference type="AlphaFoldDB" id="A0AA36I4W3"/>
<feature type="repeat" description="ANK" evidence="1">
    <location>
        <begin position="338"/>
        <end position="372"/>
    </location>
</feature>
<keyword evidence="3" id="KW-1185">Reference proteome</keyword>
<dbReference type="InterPro" id="IPR002110">
    <property type="entry name" value="Ankyrin_rpt"/>
</dbReference>
<dbReference type="Gene3D" id="1.25.40.20">
    <property type="entry name" value="Ankyrin repeat-containing domain"/>
    <property type="match status" value="1"/>
</dbReference>
<gene>
    <name evidence="2" type="ORF">EVOR1521_LOCUS8903</name>
</gene>
<sequence>MGCSNSALARENSYHEQHAPMFVVKVRDALRIQGRLPHHQQLREKGMLVCHDTLDPKSLVIFVSHEWLGRRHPDETGEQLRALQSVLRKLHTREIVVQENGLSQFRDRMTSTLGSEYCDQLLDAYIWYDYFCVPQNCEAVKPQDQVRYIRSIPHYVESCQVFVALVPSLIGEGGPCNYSSWLRRGWCRTEMWCKQLSDASSIPVIVVPNGEVASFVNPQWLRFPVPEGDFAVESDRLHCCHVIQRSLDRKLPQLRLRNVNSFRFFTARFEKLVGLPPRQRSLEQFCLDFAFPGACRKGLSPVACATLAEDTETLRNLVVAKASLDTPAPDMTKLGVLRGFRPLHLAASFASQNLELIETLLDLRANPNYSPPWSHTPLACCKSAKAIELLVQHRADVNGRCSILEGMKPIHIFCGEGASVATLRKLLELRADPNAGRGSLPPLVMLAVASADGCEVLGQAQALLDHQADINQTCEPKGLHRMLELTCRAFAFCSRGAIPTVVRDLSELSTTALGFCALYDSQELAAFLLEASADVEIRSHRGHRAADLAVSKEMRRLLSAPAPEPRISSPALGALMAEFRSDLVEVAL</sequence>
<name>A0AA36I4W3_9DINO</name>
<dbReference type="PANTHER" id="PTHR46224">
    <property type="entry name" value="ANKYRIN REPEAT FAMILY PROTEIN"/>
    <property type="match status" value="1"/>
</dbReference>
<dbReference type="InterPro" id="IPR036770">
    <property type="entry name" value="Ankyrin_rpt-contain_sf"/>
</dbReference>
<accession>A0AA36I4W3</accession>
<comment type="caution">
    <text evidence="2">The sequence shown here is derived from an EMBL/GenBank/DDBJ whole genome shotgun (WGS) entry which is preliminary data.</text>
</comment>
<proteinExistence type="predicted"/>
<dbReference type="PROSITE" id="PS50088">
    <property type="entry name" value="ANK_REPEAT"/>
    <property type="match status" value="1"/>
</dbReference>
<keyword evidence="1" id="KW-0040">ANK repeat</keyword>
<dbReference type="SUPFAM" id="SSF48403">
    <property type="entry name" value="Ankyrin repeat"/>
    <property type="match status" value="1"/>
</dbReference>
<dbReference type="InterPro" id="IPR051616">
    <property type="entry name" value="Cul2-RING_E3_ligase_SR"/>
</dbReference>